<accession>A0A3M7PYT6</accession>
<name>A0A3M7PYT6_BRAPC</name>
<sequence length="74" mass="8422">MNLLNLKSSLNSLQGKWWSVEGESSSFSSAQINQKNNNKKHVKRTVYMVTASKNDQQATKEMCRAFSYSGHETH</sequence>
<organism evidence="1 2">
    <name type="scientific">Brachionus plicatilis</name>
    <name type="common">Marine rotifer</name>
    <name type="synonym">Brachionus muelleri</name>
    <dbReference type="NCBI Taxonomy" id="10195"/>
    <lineage>
        <taxon>Eukaryota</taxon>
        <taxon>Metazoa</taxon>
        <taxon>Spiralia</taxon>
        <taxon>Gnathifera</taxon>
        <taxon>Rotifera</taxon>
        <taxon>Eurotatoria</taxon>
        <taxon>Monogononta</taxon>
        <taxon>Pseudotrocha</taxon>
        <taxon>Ploima</taxon>
        <taxon>Brachionidae</taxon>
        <taxon>Brachionus</taxon>
    </lineage>
</organism>
<protein>
    <submittedName>
        <fullName evidence="1">Uncharacterized protein</fullName>
    </submittedName>
</protein>
<evidence type="ECO:0000313" key="1">
    <source>
        <dbReference type="EMBL" id="RNA04352.1"/>
    </source>
</evidence>
<gene>
    <name evidence="1" type="ORF">BpHYR1_023515</name>
</gene>
<keyword evidence="2" id="KW-1185">Reference proteome</keyword>
<dbReference type="Proteomes" id="UP000276133">
    <property type="component" value="Unassembled WGS sequence"/>
</dbReference>
<dbReference type="EMBL" id="REGN01008138">
    <property type="protein sequence ID" value="RNA04352.1"/>
    <property type="molecule type" value="Genomic_DNA"/>
</dbReference>
<reference evidence="1 2" key="1">
    <citation type="journal article" date="2018" name="Sci. Rep.">
        <title>Genomic signatures of local adaptation to the degree of environmental predictability in rotifers.</title>
        <authorList>
            <person name="Franch-Gras L."/>
            <person name="Hahn C."/>
            <person name="Garcia-Roger E.M."/>
            <person name="Carmona M.J."/>
            <person name="Serra M."/>
            <person name="Gomez A."/>
        </authorList>
    </citation>
    <scope>NUCLEOTIDE SEQUENCE [LARGE SCALE GENOMIC DNA]</scope>
    <source>
        <strain evidence="1">HYR1</strain>
    </source>
</reference>
<evidence type="ECO:0000313" key="2">
    <source>
        <dbReference type="Proteomes" id="UP000276133"/>
    </source>
</evidence>
<dbReference type="AlphaFoldDB" id="A0A3M7PYT6"/>
<comment type="caution">
    <text evidence="1">The sequence shown here is derived from an EMBL/GenBank/DDBJ whole genome shotgun (WGS) entry which is preliminary data.</text>
</comment>
<proteinExistence type="predicted"/>